<dbReference type="Proteomes" id="UP000796761">
    <property type="component" value="Unassembled WGS sequence"/>
</dbReference>
<dbReference type="AlphaFoldDB" id="A0A8K1G0R4"/>
<keyword evidence="2" id="KW-1133">Transmembrane helix</keyword>
<keyword evidence="4" id="KW-1185">Reference proteome</keyword>
<feature type="region of interest" description="Disordered" evidence="1">
    <location>
        <begin position="342"/>
        <end position="371"/>
    </location>
</feature>
<reference evidence="3" key="1">
    <citation type="submission" date="2019-04" db="EMBL/GenBank/DDBJ databases">
        <title>Genome assembly of Zosterops borbonicus 15179.</title>
        <authorList>
            <person name="Leroy T."/>
            <person name="Anselmetti Y."/>
            <person name="Tilak M.-K."/>
            <person name="Nabholz B."/>
        </authorList>
    </citation>
    <scope>NUCLEOTIDE SEQUENCE</scope>
    <source>
        <strain evidence="3">HGM_15179</strain>
        <tissue evidence="3">Muscle</tissue>
    </source>
</reference>
<comment type="caution">
    <text evidence="3">The sequence shown here is derived from an EMBL/GenBank/DDBJ whole genome shotgun (WGS) entry which is preliminary data.</text>
</comment>
<organism evidence="3 4">
    <name type="scientific">Zosterops borbonicus</name>
    <dbReference type="NCBI Taxonomy" id="364589"/>
    <lineage>
        <taxon>Eukaryota</taxon>
        <taxon>Metazoa</taxon>
        <taxon>Chordata</taxon>
        <taxon>Craniata</taxon>
        <taxon>Vertebrata</taxon>
        <taxon>Euteleostomi</taxon>
        <taxon>Archelosauria</taxon>
        <taxon>Archosauria</taxon>
        <taxon>Dinosauria</taxon>
        <taxon>Saurischia</taxon>
        <taxon>Theropoda</taxon>
        <taxon>Coelurosauria</taxon>
        <taxon>Aves</taxon>
        <taxon>Neognathae</taxon>
        <taxon>Neoaves</taxon>
        <taxon>Telluraves</taxon>
        <taxon>Australaves</taxon>
        <taxon>Passeriformes</taxon>
        <taxon>Sylvioidea</taxon>
        <taxon>Zosteropidae</taxon>
        <taxon>Zosterops</taxon>
    </lineage>
</organism>
<evidence type="ECO:0000256" key="2">
    <source>
        <dbReference type="SAM" id="Phobius"/>
    </source>
</evidence>
<gene>
    <name evidence="3" type="ORF">HGM15179_017600</name>
</gene>
<accession>A0A8K1G0R4</accession>
<sequence length="412" mass="45127">MPEGGCDPVESLCWSRVLTAPVDIWRGAHAGAGLLAGLVKLQGSHVGSSLFLKDCTLWKGPALEQGKSVRSPPPEEEGPAETMCDKLAATSISCPPTPLEEEIEKIVSNIKLRKEGELASFKLWIEKGLLKDEIFCVFFSKLGETALGRIPQVPNCCHSPKQGPPPPASQSSTLLVPSQGEKTMSCPSPDTLLLPAPVISCCEEGEVLLSETSPFENVHFCLDVKDIMFLLLILLTLFYMAYNTFRIRAEISRVVAQRSAPVVENPEWHGMREDIGQVLKKISAPIVWNFAPEQIQNPAEVGKYLKENRNGNFNEGQLIALCWVLANAYPTLLDTIQQHLQPEGKENKSEDTMVTQSAVKPEGQPKPIAVASIQKRKYKTKSIHLMDYDGEAGPSQGAEESEPEIITESSSL</sequence>
<feature type="region of interest" description="Disordered" evidence="1">
    <location>
        <begin position="387"/>
        <end position="412"/>
    </location>
</feature>
<feature type="transmembrane region" description="Helical" evidence="2">
    <location>
        <begin position="227"/>
        <end position="245"/>
    </location>
</feature>
<feature type="compositionally biased region" description="Basic and acidic residues" evidence="1">
    <location>
        <begin position="342"/>
        <end position="351"/>
    </location>
</feature>
<dbReference type="OrthoDB" id="9398059at2759"/>
<evidence type="ECO:0000313" key="4">
    <source>
        <dbReference type="Proteomes" id="UP000796761"/>
    </source>
</evidence>
<evidence type="ECO:0000256" key="1">
    <source>
        <dbReference type="SAM" id="MobiDB-lite"/>
    </source>
</evidence>
<dbReference type="EMBL" id="SWJQ01001059">
    <property type="protein sequence ID" value="TRZ09504.1"/>
    <property type="molecule type" value="Genomic_DNA"/>
</dbReference>
<protein>
    <submittedName>
        <fullName evidence="3">Uncharacterized protein</fullName>
    </submittedName>
</protein>
<evidence type="ECO:0000313" key="3">
    <source>
        <dbReference type="EMBL" id="TRZ09504.1"/>
    </source>
</evidence>
<proteinExistence type="predicted"/>
<keyword evidence="2" id="KW-0472">Membrane</keyword>
<name>A0A8K1G0R4_9PASS</name>
<keyword evidence="2" id="KW-0812">Transmembrane</keyword>